<evidence type="ECO:0000259" key="1">
    <source>
        <dbReference type="Pfam" id="PF13460"/>
    </source>
</evidence>
<dbReference type="GO" id="GO:0004074">
    <property type="term" value="F:biliverdin reductase [NAD(P)H] activity"/>
    <property type="evidence" value="ECO:0007669"/>
    <property type="project" value="TreeGrafter"/>
</dbReference>
<organism evidence="2 3">
    <name type="scientific">Nocardia gamkensis</name>
    <dbReference type="NCBI Taxonomy" id="352869"/>
    <lineage>
        <taxon>Bacteria</taxon>
        <taxon>Bacillati</taxon>
        <taxon>Actinomycetota</taxon>
        <taxon>Actinomycetes</taxon>
        <taxon>Mycobacteriales</taxon>
        <taxon>Nocardiaceae</taxon>
        <taxon>Nocardia</taxon>
    </lineage>
</organism>
<dbReference type="InterPro" id="IPR016040">
    <property type="entry name" value="NAD(P)-bd_dom"/>
</dbReference>
<keyword evidence="3" id="KW-1185">Reference proteome</keyword>
<comment type="caution">
    <text evidence="2">The sequence shown here is derived from an EMBL/GenBank/DDBJ whole genome shotgun (WGS) entry which is preliminary data.</text>
</comment>
<sequence>MRLIVFGANGPTGRLLTTQALAAGHDVVAVTRKPRDFPLEHDRLTTFEGDVHAADSVESAIAGGDAVLSTLGVPYSKQPITTYSAGVANIVAAMRKHAVRRIAVVSSSAVDPKPHADAGFLFNRVLQPYLTQVMGKTLYDDMRAMESLLTETELDWTVVRPSGLYTSALVTDYTVAEGHAEGRFTSRADLAACLLRLVDDDRYVQKIVSVVTTSNNPSLLRLIRTEALGKH</sequence>
<dbReference type="Proteomes" id="UP000540698">
    <property type="component" value="Unassembled WGS sequence"/>
</dbReference>
<dbReference type="Pfam" id="PF13460">
    <property type="entry name" value="NAD_binding_10"/>
    <property type="match status" value="1"/>
</dbReference>
<accession>A0A7X6R2C9</accession>
<evidence type="ECO:0000313" key="2">
    <source>
        <dbReference type="EMBL" id="NKY26126.1"/>
    </source>
</evidence>
<dbReference type="Gene3D" id="3.40.50.720">
    <property type="entry name" value="NAD(P)-binding Rossmann-like Domain"/>
    <property type="match status" value="1"/>
</dbReference>
<dbReference type="EMBL" id="JAAXOS010000003">
    <property type="protein sequence ID" value="NKY26126.1"/>
    <property type="molecule type" value="Genomic_DNA"/>
</dbReference>
<dbReference type="InterPro" id="IPR051606">
    <property type="entry name" value="Polyketide_Oxido-like"/>
</dbReference>
<dbReference type="AlphaFoldDB" id="A0A7X6R2C9"/>
<reference evidence="2 3" key="1">
    <citation type="submission" date="2020-04" db="EMBL/GenBank/DDBJ databases">
        <title>MicrobeNet Type strains.</title>
        <authorList>
            <person name="Nicholson A.C."/>
        </authorList>
    </citation>
    <scope>NUCLEOTIDE SEQUENCE [LARGE SCALE GENOMIC DNA]</scope>
    <source>
        <strain evidence="2 3">DSM 44956</strain>
    </source>
</reference>
<dbReference type="GO" id="GO:0042602">
    <property type="term" value="F:riboflavin reductase (NADPH) activity"/>
    <property type="evidence" value="ECO:0007669"/>
    <property type="project" value="TreeGrafter"/>
</dbReference>
<feature type="domain" description="NAD(P)-binding" evidence="1">
    <location>
        <begin position="7"/>
        <end position="200"/>
    </location>
</feature>
<dbReference type="PANTHER" id="PTHR43355:SF2">
    <property type="entry name" value="FLAVIN REDUCTASE (NADPH)"/>
    <property type="match status" value="1"/>
</dbReference>
<dbReference type="SUPFAM" id="SSF51735">
    <property type="entry name" value="NAD(P)-binding Rossmann-fold domains"/>
    <property type="match status" value="1"/>
</dbReference>
<protein>
    <submittedName>
        <fullName evidence="2">NAD(P)H-binding protein</fullName>
    </submittedName>
</protein>
<evidence type="ECO:0000313" key="3">
    <source>
        <dbReference type="Proteomes" id="UP000540698"/>
    </source>
</evidence>
<dbReference type="RefSeq" id="WP_062970298.1">
    <property type="nucleotide sequence ID" value="NZ_JAAXOS010000003.1"/>
</dbReference>
<dbReference type="PANTHER" id="PTHR43355">
    <property type="entry name" value="FLAVIN REDUCTASE (NADPH)"/>
    <property type="match status" value="1"/>
</dbReference>
<name>A0A7X6R2C9_9NOCA</name>
<gene>
    <name evidence="2" type="ORF">HGB38_07820</name>
</gene>
<proteinExistence type="predicted"/>
<dbReference type="InterPro" id="IPR036291">
    <property type="entry name" value="NAD(P)-bd_dom_sf"/>
</dbReference>